<feature type="repeat" description="WD" evidence="3">
    <location>
        <begin position="65"/>
        <end position="108"/>
    </location>
</feature>
<name>A0A5P2C7M2_STRVZ</name>
<protein>
    <recommendedName>
        <fullName evidence="7">WD40 repeat domain-containing protein</fullName>
    </recommendedName>
</protein>
<reference evidence="5 6" key="1">
    <citation type="submission" date="2018-05" db="EMBL/GenBank/DDBJ databases">
        <title>Streptomyces venezuelae.</title>
        <authorList>
            <person name="Kim W."/>
            <person name="Lee N."/>
            <person name="Cho B.-K."/>
        </authorList>
    </citation>
    <scope>NUCLEOTIDE SEQUENCE [LARGE SCALE GENOMIC DNA]</scope>
    <source>
        <strain evidence="5 6">ATCC 14584</strain>
    </source>
</reference>
<dbReference type="EMBL" id="CP029192">
    <property type="protein sequence ID" value="QES38563.1"/>
    <property type="molecule type" value="Genomic_DNA"/>
</dbReference>
<gene>
    <name evidence="5" type="ORF">DEJ48_38730</name>
</gene>
<evidence type="ECO:0000313" key="5">
    <source>
        <dbReference type="EMBL" id="QES38563.1"/>
    </source>
</evidence>
<feature type="region of interest" description="Disordered" evidence="4">
    <location>
        <begin position="1"/>
        <end position="23"/>
    </location>
</feature>
<dbReference type="InterPro" id="IPR036322">
    <property type="entry name" value="WD40_repeat_dom_sf"/>
</dbReference>
<dbReference type="PROSITE" id="PS00678">
    <property type="entry name" value="WD_REPEATS_1"/>
    <property type="match status" value="1"/>
</dbReference>
<dbReference type="InterPro" id="IPR015943">
    <property type="entry name" value="WD40/YVTN_repeat-like_dom_sf"/>
</dbReference>
<organism evidence="5 6">
    <name type="scientific">Streptomyces venezuelae</name>
    <dbReference type="NCBI Taxonomy" id="54571"/>
    <lineage>
        <taxon>Bacteria</taxon>
        <taxon>Bacillati</taxon>
        <taxon>Actinomycetota</taxon>
        <taxon>Actinomycetes</taxon>
        <taxon>Kitasatosporales</taxon>
        <taxon>Streptomycetaceae</taxon>
        <taxon>Streptomyces</taxon>
    </lineage>
</organism>
<dbReference type="InterPro" id="IPR001680">
    <property type="entry name" value="WD40_rpt"/>
</dbReference>
<dbReference type="PROSITE" id="PS50082">
    <property type="entry name" value="WD_REPEATS_2"/>
    <property type="match status" value="2"/>
</dbReference>
<evidence type="ECO:0000256" key="3">
    <source>
        <dbReference type="PROSITE-ProRule" id="PRU00221"/>
    </source>
</evidence>
<evidence type="ECO:0000256" key="1">
    <source>
        <dbReference type="ARBA" id="ARBA00022574"/>
    </source>
</evidence>
<evidence type="ECO:0000313" key="6">
    <source>
        <dbReference type="Proteomes" id="UP000322927"/>
    </source>
</evidence>
<dbReference type="InterPro" id="IPR019775">
    <property type="entry name" value="WD40_repeat_CS"/>
</dbReference>
<dbReference type="Proteomes" id="UP000322927">
    <property type="component" value="Chromosome"/>
</dbReference>
<dbReference type="Gene3D" id="2.130.10.10">
    <property type="entry name" value="YVTN repeat-like/Quinoprotein amine dehydrogenase"/>
    <property type="match status" value="2"/>
</dbReference>
<proteinExistence type="predicted"/>
<dbReference type="PANTHER" id="PTHR19848">
    <property type="entry name" value="WD40 REPEAT PROTEIN"/>
    <property type="match status" value="1"/>
</dbReference>
<dbReference type="PANTHER" id="PTHR19848:SF8">
    <property type="entry name" value="F-BOX AND WD REPEAT DOMAIN CONTAINING 7"/>
    <property type="match status" value="1"/>
</dbReference>
<keyword evidence="1 3" id="KW-0853">WD repeat</keyword>
<dbReference type="OrthoDB" id="218695at2"/>
<sequence length="229" mass="23852">MEPDEALSGCTPPRTERSSRCRPPHTDRILSLAYFPLDGGIVASAGADRTVRTWEASNGRPLLRLRGHESAVTGLAAGEADSTAVLASTDEDAKILVWDAMSGRRLADLHAARPLSALAFGTINDTGVLAAAEQDGPIRVWEALSGEELATLDTTDMSVTTLTVCTIAGTPVVLAGTRAKTVHAWQLPGGAAMGMVPVEQIPLALSFSSTGFLHVAGGDGLTSIHHFSS</sequence>
<evidence type="ECO:0000256" key="2">
    <source>
        <dbReference type="ARBA" id="ARBA00022737"/>
    </source>
</evidence>
<evidence type="ECO:0008006" key="7">
    <source>
        <dbReference type="Google" id="ProtNLM"/>
    </source>
</evidence>
<dbReference type="SMART" id="SM00320">
    <property type="entry name" value="WD40"/>
    <property type="match status" value="4"/>
</dbReference>
<keyword evidence="2" id="KW-0677">Repeat</keyword>
<feature type="repeat" description="WD" evidence="3">
    <location>
        <begin position="22"/>
        <end position="64"/>
    </location>
</feature>
<dbReference type="RefSeq" id="WP_150220743.1">
    <property type="nucleotide sequence ID" value="NZ_CP029192.1"/>
</dbReference>
<accession>A0A5P2C7M2</accession>
<dbReference type="Pfam" id="PF00400">
    <property type="entry name" value="WD40"/>
    <property type="match status" value="2"/>
</dbReference>
<dbReference type="SUPFAM" id="SSF50978">
    <property type="entry name" value="WD40 repeat-like"/>
    <property type="match status" value="1"/>
</dbReference>
<evidence type="ECO:0000256" key="4">
    <source>
        <dbReference type="SAM" id="MobiDB-lite"/>
    </source>
</evidence>
<feature type="compositionally biased region" description="Basic and acidic residues" evidence="4">
    <location>
        <begin position="14"/>
        <end position="23"/>
    </location>
</feature>
<dbReference type="AlphaFoldDB" id="A0A5P2C7M2"/>